<evidence type="ECO:0000313" key="2">
    <source>
        <dbReference type="Proteomes" id="UP001628124"/>
    </source>
</evidence>
<evidence type="ECO:0000313" key="1">
    <source>
        <dbReference type="EMBL" id="GAA5252794.1"/>
    </source>
</evidence>
<gene>
    <name evidence="1" type="ORF">KNCP2_10820</name>
</gene>
<comment type="caution">
    <text evidence="1">The sequence shown here is derived from an EMBL/GenBank/DDBJ whole genome shotgun (WGS) entry which is preliminary data.</text>
</comment>
<keyword evidence="2" id="KW-1185">Reference proteome</keyword>
<accession>A0ABP9TU68</accession>
<sequence>MFDIIIEAKNNHQHSNEELVILSNDVIEREIGENIKQSKVAVIFVANHRENLYSIFTWLTNFQLEQYSRFILNLPKDYKDYKDYFLQEEQQSEYSKIKAFNDVQDKKWLARKYFNLSNHEPSNHYLLFQVNIIKLQKYLEYPYEYNTAIYKPEFLGSVDSYYNYSCDNILINNYLLRILICRNQKIYKNPIKLLKLYVKTFFLDLMGLPSYSIRYMDDGTTIYSESESLYSNDKVKVIGHDTGYFHKYFAGLGFE</sequence>
<proteinExistence type="predicted"/>
<dbReference type="Proteomes" id="UP001628124">
    <property type="component" value="Unassembled WGS sequence"/>
</dbReference>
<name>A0ABP9TU68_9RICK</name>
<organism evidence="1 2">
    <name type="scientific">Candidatus Rickettsia kedanie</name>
    <dbReference type="NCBI Taxonomy" id="3115352"/>
    <lineage>
        <taxon>Bacteria</taxon>
        <taxon>Pseudomonadati</taxon>
        <taxon>Pseudomonadota</taxon>
        <taxon>Alphaproteobacteria</taxon>
        <taxon>Rickettsiales</taxon>
        <taxon>Rickettsiaceae</taxon>
        <taxon>Rickettsieae</taxon>
        <taxon>Rickettsia</taxon>
        <taxon>spotted fever group</taxon>
    </lineage>
</organism>
<protein>
    <submittedName>
        <fullName evidence="1">Uncharacterized protein</fullName>
    </submittedName>
</protein>
<reference evidence="1 2" key="1">
    <citation type="journal article" date="2024" name="Microbiol. Immunol.">
        <title>Discovery of a novel spotted fever group Rickettsia, 'Candidatus Rickettsia kedanie,' in unfed larval chigger mites, Leptotrombidium scutellare.</title>
        <authorList>
            <person name="Ogawa M."/>
            <person name="Matsutani M."/>
            <person name="Katayama T."/>
            <person name="Takada N."/>
            <person name="Noda S."/>
            <person name="Takahashi M."/>
            <person name="Kageyama D."/>
            <person name="Hanaoka N."/>
            <person name="Ebihara H."/>
        </authorList>
    </citation>
    <scope>NUCLEOTIDE SEQUENCE [LARGE SCALE GENOMIC DNA]</scope>
    <source>
        <strain evidence="1 2">KNCP2-13</strain>
    </source>
</reference>
<dbReference type="EMBL" id="BAABMM010000039">
    <property type="protein sequence ID" value="GAA5252794.1"/>
    <property type="molecule type" value="Genomic_DNA"/>
</dbReference>